<dbReference type="EMBL" id="AAMT01000011">
    <property type="protein sequence ID" value="EAQ11948.1"/>
    <property type="molecule type" value="Genomic_DNA"/>
</dbReference>
<feature type="domain" description="3-hydroxyacyl-CoA dehydrogenase C-terminal" evidence="16">
    <location>
        <begin position="482"/>
        <end position="567"/>
    </location>
</feature>
<dbReference type="GO" id="GO:0003857">
    <property type="term" value="F:(3S)-3-hydroxyacyl-CoA dehydrogenase (NAD+) activity"/>
    <property type="evidence" value="ECO:0007669"/>
    <property type="project" value="UniProtKB-EC"/>
</dbReference>
<dbReference type="Pfam" id="PF00378">
    <property type="entry name" value="ECH_1"/>
    <property type="match status" value="1"/>
</dbReference>
<protein>
    <submittedName>
        <fullName evidence="18">Enoyl-CoA hydratase/isomerase:3-hydroxyacyl-CoA dehydrogenase,3-hydroxyacyl-CoA dehydrogenase, NAD-binding</fullName>
    </submittedName>
</protein>
<dbReference type="InterPro" id="IPR006108">
    <property type="entry name" value="3HC_DH_C"/>
</dbReference>
<evidence type="ECO:0000256" key="13">
    <source>
        <dbReference type="ARBA" id="ARBA00023268"/>
    </source>
</evidence>
<comment type="subcellular location">
    <subcellularLocation>
        <location evidence="1">Peroxisome</location>
    </subcellularLocation>
</comment>
<dbReference type="GO" id="GO:0016853">
    <property type="term" value="F:isomerase activity"/>
    <property type="evidence" value="ECO:0007669"/>
    <property type="project" value="UniProtKB-KW"/>
</dbReference>
<dbReference type="UniPathway" id="UPA00659"/>
<dbReference type="Pfam" id="PF00725">
    <property type="entry name" value="3HCDH"/>
    <property type="match status" value="2"/>
</dbReference>
<evidence type="ECO:0000313" key="18">
    <source>
        <dbReference type="EMBL" id="EAQ11948.1"/>
    </source>
</evidence>
<dbReference type="GO" id="GO:0006635">
    <property type="term" value="P:fatty acid beta-oxidation"/>
    <property type="evidence" value="ECO:0007669"/>
    <property type="project" value="UniProtKB-UniPathway"/>
</dbReference>
<dbReference type="PANTHER" id="PTHR23309:SF49">
    <property type="entry name" value="PEROXISOMAL BIFUNCTIONAL ENZYME"/>
    <property type="match status" value="1"/>
</dbReference>
<dbReference type="eggNOG" id="COG1250">
    <property type="taxonomic scope" value="Bacteria"/>
</dbReference>
<dbReference type="InterPro" id="IPR001753">
    <property type="entry name" value="Enoyl-CoA_hydra/iso"/>
</dbReference>
<dbReference type="STRING" id="314271.RB2654_07696"/>
<evidence type="ECO:0000256" key="12">
    <source>
        <dbReference type="ARBA" id="ARBA00023239"/>
    </source>
</evidence>
<feature type="domain" description="3-hydroxyacyl-CoA dehydrogenase NAD binding" evidence="17">
    <location>
        <begin position="302"/>
        <end position="477"/>
    </location>
</feature>
<keyword evidence="13" id="KW-0511">Multifunctional enzyme</keyword>
<dbReference type="HOGENOM" id="CLU_009834_16_3_5"/>
<dbReference type="eggNOG" id="COG1024">
    <property type="taxonomic scope" value="Bacteria"/>
</dbReference>
<keyword evidence="8" id="KW-0520">NAD</keyword>
<gene>
    <name evidence="18" type="ORF">RB2654_07696</name>
</gene>
<evidence type="ECO:0000256" key="10">
    <source>
        <dbReference type="ARBA" id="ARBA00023140"/>
    </source>
</evidence>
<evidence type="ECO:0000256" key="9">
    <source>
        <dbReference type="ARBA" id="ARBA00023098"/>
    </source>
</evidence>
<dbReference type="Gene3D" id="1.10.1040.50">
    <property type="match status" value="1"/>
</dbReference>
<evidence type="ECO:0000256" key="3">
    <source>
        <dbReference type="ARBA" id="ARBA00008750"/>
    </source>
</evidence>
<dbReference type="InterPro" id="IPR036291">
    <property type="entry name" value="NAD(P)-bd_dom_sf"/>
</dbReference>
<dbReference type="PROSITE" id="PS00166">
    <property type="entry name" value="ENOYL_COA_HYDRATASE"/>
    <property type="match status" value="1"/>
</dbReference>
<evidence type="ECO:0000259" key="17">
    <source>
        <dbReference type="Pfam" id="PF02737"/>
    </source>
</evidence>
<evidence type="ECO:0000256" key="11">
    <source>
        <dbReference type="ARBA" id="ARBA00023235"/>
    </source>
</evidence>
<evidence type="ECO:0000313" key="19">
    <source>
        <dbReference type="Proteomes" id="UP000002931"/>
    </source>
</evidence>
<dbReference type="CDD" id="cd06558">
    <property type="entry name" value="crotonase-like"/>
    <property type="match status" value="1"/>
</dbReference>
<organism evidence="18 19">
    <name type="scientific">Maritimibacter alkaliphilus HTCC2654</name>
    <dbReference type="NCBI Taxonomy" id="314271"/>
    <lineage>
        <taxon>Bacteria</taxon>
        <taxon>Pseudomonadati</taxon>
        <taxon>Pseudomonadota</taxon>
        <taxon>Alphaproteobacteria</taxon>
        <taxon>Rhodobacterales</taxon>
        <taxon>Roseobacteraceae</taxon>
        <taxon>Maritimibacter</taxon>
    </lineage>
</organism>
<comment type="catalytic activity">
    <reaction evidence="14">
        <text>a (3S)-3-hydroxyacyl-CoA + NAD(+) = a 3-oxoacyl-CoA + NADH + H(+)</text>
        <dbReference type="Rhea" id="RHEA:22432"/>
        <dbReference type="ChEBI" id="CHEBI:15378"/>
        <dbReference type="ChEBI" id="CHEBI:57318"/>
        <dbReference type="ChEBI" id="CHEBI:57540"/>
        <dbReference type="ChEBI" id="CHEBI:57945"/>
        <dbReference type="ChEBI" id="CHEBI:90726"/>
        <dbReference type="EC" id="1.1.1.35"/>
    </reaction>
</comment>
<dbReference type="InterPro" id="IPR029045">
    <property type="entry name" value="ClpP/crotonase-like_dom_sf"/>
</dbReference>
<comment type="caution">
    <text evidence="18">The sequence shown here is derived from an EMBL/GenBank/DDBJ whole genome shotgun (WGS) entry which is preliminary data.</text>
</comment>
<evidence type="ECO:0000256" key="8">
    <source>
        <dbReference type="ARBA" id="ARBA00023027"/>
    </source>
</evidence>
<dbReference type="SUPFAM" id="SSF52096">
    <property type="entry name" value="ClpP/crotonase"/>
    <property type="match status" value="1"/>
</dbReference>
<accession>A3VIL7</accession>
<evidence type="ECO:0000256" key="15">
    <source>
        <dbReference type="RuleBase" id="RU003707"/>
    </source>
</evidence>
<dbReference type="AlphaFoldDB" id="A3VIL7"/>
<dbReference type="SUPFAM" id="SSF48179">
    <property type="entry name" value="6-phosphogluconate dehydrogenase C-terminal domain-like"/>
    <property type="match status" value="2"/>
</dbReference>
<dbReference type="SUPFAM" id="SSF51735">
    <property type="entry name" value="NAD(P)-binding Rossmann-fold domains"/>
    <property type="match status" value="1"/>
</dbReference>
<comment type="subunit">
    <text evidence="4">Monomer.</text>
</comment>
<keyword evidence="9" id="KW-0443">Lipid metabolism</keyword>
<evidence type="ECO:0000256" key="2">
    <source>
        <dbReference type="ARBA" id="ARBA00005005"/>
    </source>
</evidence>
<dbReference type="InterPro" id="IPR008927">
    <property type="entry name" value="6-PGluconate_DH-like_C_sf"/>
</dbReference>
<comment type="pathway">
    <text evidence="2">Lipid metabolism; fatty acid beta-oxidation.</text>
</comment>
<evidence type="ECO:0000259" key="16">
    <source>
        <dbReference type="Pfam" id="PF00725"/>
    </source>
</evidence>
<dbReference type="Pfam" id="PF02737">
    <property type="entry name" value="3HCDH_N"/>
    <property type="match status" value="1"/>
</dbReference>
<keyword evidence="6" id="KW-0442">Lipid degradation</keyword>
<dbReference type="PANTHER" id="PTHR23309">
    <property type="entry name" value="3-HYDROXYACYL-COA DEHYROGENASE"/>
    <property type="match status" value="1"/>
</dbReference>
<name>A3VIL7_9RHOB</name>
<dbReference type="InterPro" id="IPR006176">
    <property type="entry name" value="3-OHacyl-CoA_DH_NAD-bd"/>
</dbReference>
<comment type="similarity">
    <text evidence="3">In the N-terminal section; belongs to the enoyl-CoA hydratase/isomerase family.</text>
</comment>
<evidence type="ECO:0000256" key="6">
    <source>
        <dbReference type="ARBA" id="ARBA00022963"/>
    </source>
</evidence>
<dbReference type="GO" id="GO:0004300">
    <property type="term" value="F:enoyl-CoA hydratase activity"/>
    <property type="evidence" value="ECO:0007669"/>
    <property type="project" value="UniProtKB-ARBA"/>
</dbReference>
<evidence type="ECO:0000256" key="7">
    <source>
        <dbReference type="ARBA" id="ARBA00023002"/>
    </source>
</evidence>
<keyword evidence="19" id="KW-1185">Reference proteome</keyword>
<evidence type="ECO:0000256" key="4">
    <source>
        <dbReference type="ARBA" id="ARBA00011245"/>
    </source>
</evidence>
<dbReference type="OrthoDB" id="9771883at2"/>
<sequence>MDAGPSGAEKVRWERREGVAVLTVANPPVNALVQPVRAALLESLERAEADPDVSAILIQAEGRTFPAGADVREFSVAAGEPTLADLCRRIEDCTKPVVAAIHGTALGGGLKLALACHYRMALHDARFGFPEVSLGLVPNAGGTQRLPRLVGARVALDLLTTGKPIDANRALAAGLVDKIVQKNLDKAAFGSARNFAESGVPPRPTRDRTEGFGQARPYLEAVAARRAAMQGGAGEAGIRAVELVEAALLVPFDAGLEMEHAAYDDLVNSDAARGLRHAFLAERRAGRFPSLAGVAAQRVSSVGVVGAGALARDVAMAALKAGVPVTVALEDDTAITRVRGRIERAFGDAVEAGTLSGRERDDRLRRLNTADDYGALDDKDVIIEALAEDSVRKTQALGQLSQVAAGHTIFASSTAECDIETLAGASGRPDRFAAMHFIAPADANRLVEIAPARGTRPEALMTLIRLARAMGKGPVLTGARQGLVYNRMRQAYYAAAALVVEQGALPAEVDLAMRGYGMPLGPFQAQDVAGIEAVWGLNLDACPSELPARMIEQAWYGQRTGQGFYDYRGEDGVGRPSTDVTNMIRALRDYRGIRPQVFEKEDIRRRCLFAMANEGARLVAARVVDRPSDIDAVMLLGLGFPREKGGPMLAADLATPLEVRKDLSDWASENPFWAPVPLWDELVKHGRRFETIGKA</sequence>
<comment type="similarity">
    <text evidence="15">Belongs to the enoyl-CoA hydratase/isomerase family.</text>
</comment>
<dbReference type="Gene3D" id="3.90.226.10">
    <property type="entry name" value="2-enoyl-CoA Hydratase, Chain A, domain 1"/>
    <property type="match status" value="1"/>
</dbReference>
<dbReference type="Proteomes" id="UP000002931">
    <property type="component" value="Unassembled WGS sequence"/>
</dbReference>
<keyword evidence="12" id="KW-0456">Lyase</keyword>
<feature type="domain" description="3-hydroxyacyl-CoA dehydrogenase C-terminal" evidence="16">
    <location>
        <begin position="605"/>
        <end position="687"/>
    </location>
</feature>
<keyword evidence="5" id="KW-0276">Fatty acid metabolism</keyword>
<evidence type="ECO:0000256" key="5">
    <source>
        <dbReference type="ARBA" id="ARBA00022832"/>
    </source>
</evidence>
<reference evidence="18 19" key="1">
    <citation type="journal article" date="2010" name="J. Bacteriol.">
        <title>Genome sequences of Pelagibaca bermudensis HTCC2601T and Maritimibacter alkaliphilus HTCC2654T, the type strains of two marine Roseobacter genera.</title>
        <authorList>
            <person name="Thrash J.C."/>
            <person name="Cho J.C."/>
            <person name="Ferriera S."/>
            <person name="Johnson J."/>
            <person name="Vergin K.L."/>
            <person name="Giovannoni S.J."/>
        </authorList>
    </citation>
    <scope>NUCLEOTIDE SEQUENCE [LARGE SCALE GENOMIC DNA]</scope>
    <source>
        <strain evidence="18 19">HTCC2654</strain>
    </source>
</reference>
<evidence type="ECO:0000256" key="14">
    <source>
        <dbReference type="ARBA" id="ARBA00049556"/>
    </source>
</evidence>
<proteinExistence type="inferred from homology"/>
<evidence type="ECO:0000256" key="1">
    <source>
        <dbReference type="ARBA" id="ARBA00004275"/>
    </source>
</evidence>
<keyword evidence="7" id="KW-0560">Oxidoreductase</keyword>
<dbReference type="Gene3D" id="3.40.50.720">
    <property type="entry name" value="NAD(P)-binding Rossmann-like Domain"/>
    <property type="match status" value="1"/>
</dbReference>
<keyword evidence="11 18" id="KW-0413">Isomerase</keyword>
<dbReference type="RefSeq" id="WP_008330276.1">
    <property type="nucleotide sequence ID" value="NZ_CH902578.1"/>
</dbReference>
<dbReference type="GO" id="GO:0070403">
    <property type="term" value="F:NAD+ binding"/>
    <property type="evidence" value="ECO:0007669"/>
    <property type="project" value="InterPro"/>
</dbReference>
<dbReference type="InterPro" id="IPR018376">
    <property type="entry name" value="Enoyl-CoA_hyd/isom_CS"/>
</dbReference>
<keyword evidence="10" id="KW-0576">Peroxisome</keyword>